<dbReference type="Proteomes" id="UP000799755">
    <property type="component" value="Unassembled WGS sequence"/>
</dbReference>
<reference evidence="1" key="1">
    <citation type="journal article" date="2020" name="Stud. Mycol.">
        <title>101 Dothideomycetes genomes: a test case for predicting lifestyles and emergence of pathogens.</title>
        <authorList>
            <person name="Haridas S."/>
            <person name="Albert R."/>
            <person name="Binder M."/>
            <person name="Bloem J."/>
            <person name="Labutti K."/>
            <person name="Salamov A."/>
            <person name="Andreopoulos B."/>
            <person name="Baker S."/>
            <person name="Barry K."/>
            <person name="Bills G."/>
            <person name="Bluhm B."/>
            <person name="Cannon C."/>
            <person name="Castanera R."/>
            <person name="Culley D."/>
            <person name="Daum C."/>
            <person name="Ezra D."/>
            <person name="Gonzalez J."/>
            <person name="Henrissat B."/>
            <person name="Kuo A."/>
            <person name="Liang C."/>
            <person name="Lipzen A."/>
            <person name="Lutzoni F."/>
            <person name="Magnuson J."/>
            <person name="Mondo S."/>
            <person name="Nolan M."/>
            <person name="Ohm R."/>
            <person name="Pangilinan J."/>
            <person name="Park H.-J."/>
            <person name="Ramirez L."/>
            <person name="Alfaro M."/>
            <person name="Sun H."/>
            <person name="Tritt A."/>
            <person name="Yoshinaga Y."/>
            <person name="Zwiers L.-H."/>
            <person name="Turgeon B."/>
            <person name="Goodwin S."/>
            <person name="Spatafora J."/>
            <person name="Crous P."/>
            <person name="Grigoriev I."/>
        </authorList>
    </citation>
    <scope>NUCLEOTIDE SEQUENCE</scope>
    <source>
        <strain evidence="1">ATCC 200398</strain>
    </source>
</reference>
<evidence type="ECO:0000313" key="2">
    <source>
        <dbReference type="Proteomes" id="UP000799755"/>
    </source>
</evidence>
<sequence>MRTRLAPLTVHGWSPSQLTALPSTVVYCPATTRYCLYASSNPSAPHHRSPKTMSCHTTTA</sequence>
<proteinExistence type="predicted"/>
<evidence type="ECO:0000313" key="1">
    <source>
        <dbReference type="EMBL" id="KAF2476350.1"/>
    </source>
</evidence>
<organism evidence="1 2">
    <name type="scientific">Lindgomyces ingoldianus</name>
    <dbReference type="NCBI Taxonomy" id="673940"/>
    <lineage>
        <taxon>Eukaryota</taxon>
        <taxon>Fungi</taxon>
        <taxon>Dikarya</taxon>
        <taxon>Ascomycota</taxon>
        <taxon>Pezizomycotina</taxon>
        <taxon>Dothideomycetes</taxon>
        <taxon>Pleosporomycetidae</taxon>
        <taxon>Pleosporales</taxon>
        <taxon>Lindgomycetaceae</taxon>
        <taxon>Lindgomyces</taxon>
    </lineage>
</organism>
<gene>
    <name evidence="1" type="ORF">BDR25DRAFT_300393</name>
</gene>
<keyword evidence="2" id="KW-1185">Reference proteome</keyword>
<name>A0ACB6RC92_9PLEO</name>
<dbReference type="EMBL" id="MU003494">
    <property type="protein sequence ID" value="KAF2476350.1"/>
    <property type="molecule type" value="Genomic_DNA"/>
</dbReference>
<protein>
    <submittedName>
        <fullName evidence="1">Uncharacterized protein</fullName>
    </submittedName>
</protein>
<accession>A0ACB6RC92</accession>
<comment type="caution">
    <text evidence="1">The sequence shown here is derived from an EMBL/GenBank/DDBJ whole genome shotgun (WGS) entry which is preliminary data.</text>
</comment>